<proteinExistence type="predicted"/>
<dbReference type="AlphaFoldDB" id="A0A1G5BDL7"/>
<accession>A0A1G5BDL7</accession>
<evidence type="ECO:0000313" key="2">
    <source>
        <dbReference type="EMBL" id="SCX88252.1"/>
    </source>
</evidence>
<dbReference type="InterPro" id="IPR025248">
    <property type="entry name" value="DUF4007"/>
</dbReference>
<sequence length="289" mass="33498">MATSKIKLRLQGHEKFALREGWLNKGLIIVNENSGVFQSEEAPDIFGIGNNMVKSVRYWLRAFGLISETPGKGASLTEIGRIIYDNDLYFEDVFTLWILHSNIAKNIEEATSWFMFFNRCQVDDLNRDQIQQILKREITKYAEGTTFSDNSVKSDVDVILNMYSNTKEITDPEDKNISPFSELKLLKKVDGRYSKVHADRRVVNEWVVLYELANKMLGLDSISIEELAINENGLQNIYQMNFVMINDYLDKLDALGYIHVDRTAGLDMIYREKEFSPVEVLEEYYRNSR</sequence>
<reference evidence="3" key="1">
    <citation type="submission" date="2016-10" db="EMBL/GenBank/DDBJ databases">
        <authorList>
            <person name="Varghese N."/>
            <person name="Submissions S."/>
        </authorList>
    </citation>
    <scope>NUCLEOTIDE SEQUENCE [LARGE SCALE GENOMIC DNA]</scope>
    <source>
        <strain evidence="3">XBD2006</strain>
    </source>
</reference>
<organism evidence="2 3">
    <name type="scientific">Butyrivibrio hungatei</name>
    <dbReference type="NCBI Taxonomy" id="185008"/>
    <lineage>
        <taxon>Bacteria</taxon>
        <taxon>Bacillati</taxon>
        <taxon>Bacillota</taxon>
        <taxon>Clostridia</taxon>
        <taxon>Lachnospirales</taxon>
        <taxon>Lachnospiraceae</taxon>
        <taxon>Butyrivibrio</taxon>
    </lineage>
</organism>
<keyword evidence="3" id="KW-1185">Reference proteome</keyword>
<dbReference type="OrthoDB" id="747541at2"/>
<dbReference type="Proteomes" id="UP000183047">
    <property type="component" value="Unassembled WGS sequence"/>
</dbReference>
<gene>
    <name evidence="2" type="ORF">SAMN02910451_00673</name>
</gene>
<name>A0A1G5BDL7_9FIRM</name>
<dbReference type="EMBL" id="FMUR01000004">
    <property type="protein sequence ID" value="SCX88252.1"/>
    <property type="molecule type" value="Genomic_DNA"/>
</dbReference>
<protein>
    <recommendedName>
        <fullName evidence="1">DUF4007 domain-containing protein</fullName>
    </recommendedName>
</protein>
<evidence type="ECO:0000313" key="3">
    <source>
        <dbReference type="Proteomes" id="UP000183047"/>
    </source>
</evidence>
<feature type="domain" description="DUF4007" evidence="1">
    <location>
        <begin position="12"/>
        <end position="285"/>
    </location>
</feature>
<dbReference type="Pfam" id="PF13182">
    <property type="entry name" value="DUF4007"/>
    <property type="match status" value="1"/>
</dbReference>
<dbReference type="RefSeq" id="WP_074461425.1">
    <property type="nucleotide sequence ID" value="NZ_FMUR01000004.1"/>
</dbReference>
<evidence type="ECO:0000259" key="1">
    <source>
        <dbReference type="Pfam" id="PF13182"/>
    </source>
</evidence>